<sequence>MASILSKKTWRLKDIVRQEGTDEVVRILNVTHPFRKQRITIIPAPRYAQEQYYADWVYQPYVKEHVMYVSNDIYNPFYVFLCRTLLSRGSYPDYAYFHPMGFPDCIDVDLTRRLFLKREQPFKTPMSTILLTSNRFRDRHHPWVSRKVLAIVGEQYVVHPRDELLSMVFVLPPAYVPNVLNTLQGVGFTVSNTTNATVGDTATLKRLNSYSNKGQLLALLYIWFLILLFVVGESQHVNQMFQDYKREMVEKAGKDPKEMGL</sequence>
<protein>
    <submittedName>
        <fullName evidence="2">Uncharacterized protein</fullName>
    </submittedName>
</protein>
<accession>S9WH62</accession>
<keyword evidence="1" id="KW-0472">Membrane</keyword>
<evidence type="ECO:0000313" key="2">
    <source>
        <dbReference type="EMBL" id="EPY35110.1"/>
    </source>
</evidence>
<organism evidence="2 3">
    <name type="scientific">Strigomonas culicis</name>
    <dbReference type="NCBI Taxonomy" id="28005"/>
    <lineage>
        <taxon>Eukaryota</taxon>
        <taxon>Discoba</taxon>
        <taxon>Euglenozoa</taxon>
        <taxon>Kinetoplastea</taxon>
        <taxon>Metakinetoplastina</taxon>
        <taxon>Trypanosomatida</taxon>
        <taxon>Trypanosomatidae</taxon>
        <taxon>Strigomonadinae</taxon>
        <taxon>Strigomonas</taxon>
    </lineage>
</organism>
<reference evidence="2 3" key="1">
    <citation type="journal article" date="2013" name="PLoS ONE">
        <title>Predicting the Proteins of Angomonas deanei, Strigomonas culicis and Their Respective Endosymbionts Reveals New Aspects of the Trypanosomatidae Family.</title>
        <authorList>
            <person name="Motta M.C."/>
            <person name="Martins A.C."/>
            <person name="de Souza S.S."/>
            <person name="Catta-Preta C.M."/>
            <person name="Silva R."/>
            <person name="Klein C.C."/>
            <person name="de Almeida L.G."/>
            <person name="de Lima Cunha O."/>
            <person name="Ciapina L.P."/>
            <person name="Brocchi M."/>
            <person name="Colabardini A.C."/>
            <person name="de Araujo Lima B."/>
            <person name="Machado C.R."/>
            <person name="de Almeida Soares C.M."/>
            <person name="Probst C.M."/>
            <person name="de Menezes C.B."/>
            <person name="Thompson C.E."/>
            <person name="Bartholomeu D.C."/>
            <person name="Gradia D.F."/>
            <person name="Pavoni D.P."/>
            <person name="Grisard E.C."/>
            <person name="Fantinatti-Garboggini F."/>
            <person name="Marchini F.K."/>
            <person name="Rodrigues-Luiz G.F."/>
            <person name="Wagner G."/>
            <person name="Goldman G.H."/>
            <person name="Fietto J.L."/>
            <person name="Elias M.C."/>
            <person name="Goldman M.H."/>
            <person name="Sagot M.F."/>
            <person name="Pereira M."/>
            <person name="Stoco P.H."/>
            <person name="de Mendonca-Neto R.P."/>
            <person name="Teixeira S.M."/>
            <person name="Maciel T.E."/>
            <person name="de Oliveira Mendes T.A."/>
            <person name="Urmenyi T.P."/>
            <person name="de Souza W."/>
            <person name="Schenkman S."/>
            <person name="de Vasconcelos A.T."/>
        </authorList>
    </citation>
    <scope>NUCLEOTIDE SEQUENCE [LARGE SCALE GENOMIC DNA]</scope>
</reference>
<dbReference type="Proteomes" id="UP000015354">
    <property type="component" value="Unassembled WGS sequence"/>
</dbReference>
<feature type="transmembrane region" description="Helical" evidence="1">
    <location>
        <begin position="214"/>
        <end position="232"/>
    </location>
</feature>
<proteinExistence type="predicted"/>
<comment type="caution">
    <text evidence="2">The sequence shown here is derived from an EMBL/GenBank/DDBJ whole genome shotgun (WGS) entry which is preliminary data.</text>
</comment>
<evidence type="ECO:0000256" key="1">
    <source>
        <dbReference type="SAM" id="Phobius"/>
    </source>
</evidence>
<gene>
    <name evidence="2" type="ORF">STCU_01245</name>
</gene>
<dbReference type="EMBL" id="ATMH01001245">
    <property type="protein sequence ID" value="EPY35110.1"/>
    <property type="molecule type" value="Genomic_DNA"/>
</dbReference>
<dbReference type="OrthoDB" id="268503at2759"/>
<keyword evidence="1" id="KW-1133">Transmembrane helix</keyword>
<dbReference type="AlphaFoldDB" id="S9WH62"/>
<keyword evidence="3" id="KW-1185">Reference proteome</keyword>
<evidence type="ECO:0000313" key="3">
    <source>
        <dbReference type="Proteomes" id="UP000015354"/>
    </source>
</evidence>
<keyword evidence="1" id="KW-0812">Transmembrane</keyword>
<name>S9WH62_9TRYP</name>